<dbReference type="Proteomes" id="UP001586593">
    <property type="component" value="Unassembled WGS sequence"/>
</dbReference>
<evidence type="ECO:0000256" key="17">
    <source>
        <dbReference type="SAM" id="Phobius"/>
    </source>
</evidence>
<keyword evidence="14" id="KW-0325">Glycoprotein</keyword>
<evidence type="ECO:0000256" key="11">
    <source>
        <dbReference type="ARBA" id="ARBA00022989"/>
    </source>
</evidence>
<dbReference type="Pfam" id="PF22251">
    <property type="entry name" value="PFF1_TM"/>
    <property type="match status" value="1"/>
</dbReference>
<keyword evidence="10 15" id="KW-0862">Zinc</keyword>
<evidence type="ECO:0000256" key="9">
    <source>
        <dbReference type="ARBA" id="ARBA00022801"/>
    </source>
</evidence>
<keyword evidence="8 15" id="KW-0479">Metal-binding</keyword>
<dbReference type="InterPro" id="IPR045175">
    <property type="entry name" value="M28_fam"/>
</dbReference>
<evidence type="ECO:0000256" key="16">
    <source>
        <dbReference type="SAM" id="MobiDB-lite"/>
    </source>
</evidence>
<accession>A0ABR3XPY4</accession>
<proteinExistence type="inferred from homology"/>
<evidence type="ECO:0000256" key="3">
    <source>
        <dbReference type="ARBA" id="ARBA00004128"/>
    </source>
</evidence>
<evidence type="ECO:0000256" key="7">
    <source>
        <dbReference type="ARBA" id="ARBA00022692"/>
    </source>
</evidence>
<dbReference type="InterPro" id="IPR007484">
    <property type="entry name" value="Peptidase_M28"/>
</dbReference>
<dbReference type="CDD" id="cd03875">
    <property type="entry name" value="M28_Fxna_like"/>
    <property type="match status" value="1"/>
</dbReference>
<keyword evidence="9 15" id="KW-0378">Hydrolase</keyword>
<keyword evidence="22" id="KW-1185">Reference proteome</keyword>
<feature type="domain" description="Vacuolar membrane protease transmembrane" evidence="20">
    <location>
        <begin position="464"/>
        <end position="765"/>
    </location>
</feature>
<evidence type="ECO:0000259" key="18">
    <source>
        <dbReference type="Pfam" id="PF04389"/>
    </source>
</evidence>
<comment type="cofactor">
    <cofactor evidence="1">
        <name>Zn(2+)</name>
        <dbReference type="ChEBI" id="CHEBI:29105"/>
    </cofactor>
</comment>
<evidence type="ECO:0000256" key="13">
    <source>
        <dbReference type="ARBA" id="ARBA00023136"/>
    </source>
</evidence>
<feature type="domain" description="Peptidase M28" evidence="18">
    <location>
        <begin position="179"/>
        <end position="358"/>
    </location>
</feature>
<evidence type="ECO:0000256" key="1">
    <source>
        <dbReference type="ARBA" id="ARBA00001947"/>
    </source>
</evidence>
<evidence type="ECO:0000259" key="19">
    <source>
        <dbReference type="Pfam" id="PF22250"/>
    </source>
</evidence>
<sequence>MLNPFSFRTAQVTFWTTSVYLSLLIPLILLNESVPPAPEYPAAAGVNLTEAWLDLATLTSAYHPYNSRRNGEVRDWLLFRIQDILRNNGVSWSTESLGASSREPTTTTMSLESNADVVVFDDLVANFTGSLGTLAPGTNIPSKSPGGQAAYFEGTNIIVYIRGTEDEKGKWWGAETGGNSGKGGTLINAHFDSVSTGFGATDDGMGVVSVLQVIKHFTTPGHRPKRGIVALLNNGEEDFLYGARAFGQSPLLPFVHTFLNLEGAGAGGRALLFRTSDQEVTSAYSSTDMPFGNVIGSDSFSLGFIRSQTDYVVLNGIYGQRGLDLAFFKPRARYHTNQDDTKHASKGSLWHMLSAALHTTTRLSGGLAGKFDGPRKDGAYDKAQNGHPTNGVWFDLLGKGFVLFNLRGMFAWSLTLLVVTPLILALVTFLLIRADKYYFFTTIVKVDDDPVAEPVSVKGLRGLFRFPLAFVFAVTLTFGAAFLLRKVNPFIVHSCKYSVWAMTLSLFYFAFWLIMRGASFVRPSALHRGYAHLWLFVLGWAILVGVTVLEDRFKISSGYFFVFFQSAVFLSTLITLVELFVLPTKTAWAEQERENTQSGNGLLASRRSNDLIAPSPGEAPSVAPRDEDTQEEDEDQVTGDETTPLVAGRTGQSNFRTTFATTYRRSISAFLDGAGRAKQKNKDPYKEEQSWSGNLPSWTWLLQFLLIGPFFIILAGQMGLTVTDAVHQTGSDGSSSLLPYLVIAASTVLLLLPVTPFIHRVPHHIPLFLLVIFVATLIYNLAAFPFSAENRFKVAFQQSIDLDTGATTNHFHGIDEYVRRVIAELPSSAGKPIHCDASTKQGLVRCSYDAATVAPNIGHAIDGSTSLRGAYADLITVNVTRGEGNKARIQIDAVDTKACFLSFDRTVSKLDVAGSSGWDARFGPYPDEGLGLIKLWRRDWDKTWEVDFEWEDKSESVAHMEHEYSVEGRHGEKDNAQLDDELKVRSVAMEGTVSCQWSDANVPGTIPALDEALWYSPVWTAITKSAEGLVEGKKRFQV</sequence>
<feature type="transmembrane region" description="Helical" evidence="17">
    <location>
        <begin position="530"/>
        <end position="549"/>
    </location>
</feature>
<evidence type="ECO:0000256" key="8">
    <source>
        <dbReference type="ARBA" id="ARBA00022723"/>
    </source>
</evidence>
<comment type="subcellular location">
    <subcellularLocation>
        <location evidence="3">Vacuole membrane</location>
        <topology evidence="3">Multi-pass membrane protein</topology>
    </subcellularLocation>
</comment>
<feature type="transmembrane region" description="Helical" evidence="17">
    <location>
        <begin position="409"/>
        <end position="432"/>
    </location>
</feature>
<dbReference type="SUPFAM" id="SSF53187">
    <property type="entry name" value="Zn-dependent exopeptidases"/>
    <property type="match status" value="1"/>
</dbReference>
<comment type="similarity">
    <text evidence="4 15">Belongs to the peptidase M28 family.</text>
</comment>
<evidence type="ECO:0000256" key="5">
    <source>
        <dbReference type="ARBA" id="ARBA00022554"/>
    </source>
</evidence>
<evidence type="ECO:0000256" key="10">
    <source>
        <dbReference type="ARBA" id="ARBA00022833"/>
    </source>
</evidence>
<comment type="caution">
    <text evidence="21">The sequence shown here is derived from an EMBL/GenBank/DDBJ whole genome shotgun (WGS) entry which is preliminary data.</text>
</comment>
<feature type="domain" description="Vacuolar membrane protease C-terminal" evidence="19">
    <location>
        <begin position="793"/>
        <end position="1031"/>
    </location>
</feature>
<dbReference type="Pfam" id="PF22250">
    <property type="entry name" value="PFF1_C"/>
    <property type="match status" value="1"/>
</dbReference>
<dbReference type="Gene3D" id="3.40.630.10">
    <property type="entry name" value="Zn peptidases"/>
    <property type="match status" value="1"/>
</dbReference>
<evidence type="ECO:0000313" key="21">
    <source>
        <dbReference type="EMBL" id="KAL1878061.1"/>
    </source>
</evidence>
<evidence type="ECO:0000259" key="20">
    <source>
        <dbReference type="Pfam" id="PF22251"/>
    </source>
</evidence>
<keyword evidence="7 17" id="KW-0812">Transmembrane</keyword>
<feature type="transmembrane region" description="Helical" evidence="17">
    <location>
        <begin position="765"/>
        <end position="784"/>
    </location>
</feature>
<keyword evidence="13 17" id="KW-0472">Membrane</keyword>
<evidence type="ECO:0000256" key="2">
    <source>
        <dbReference type="ARBA" id="ARBA00003273"/>
    </source>
</evidence>
<feature type="region of interest" description="Disordered" evidence="16">
    <location>
        <begin position="607"/>
        <end position="649"/>
    </location>
</feature>
<dbReference type="InterPro" id="IPR053976">
    <property type="entry name" value="PFF1_TM"/>
</dbReference>
<keyword evidence="11 17" id="KW-1133">Transmembrane helix</keyword>
<evidence type="ECO:0000256" key="6">
    <source>
        <dbReference type="ARBA" id="ARBA00022670"/>
    </source>
</evidence>
<gene>
    <name evidence="21" type="ORF">VTK73DRAFT_8196</name>
</gene>
<feature type="transmembrane region" description="Helical" evidence="17">
    <location>
        <begin position="561"/>
        <end position="582"/>
    </location>
</feature>
<dbReference type="PANTHER" id="PTHR12147:SF58">
    <property type="entry name" value="VACUOLAR MEMBRANE PROTEASE"/>
    <property type="match status" value="1"/>
</dbReference>
<reference evidence="21 22" key="1">
    <citation type="journal article" date="2024" name="Commun. Biol.">
        <title>Comparative genomic analysis of thermophilic fungi reveals convergent evolutionary adaptations and gene losses.</title>
        <authorList>
            <person name="Steindorff A.S."/>
            <person name="Aguilar-Pontes M.V."/>
            <person name="Robinson A.J."/>
            <person name="Andreopoulos B."/>
            <person name="LaButti K."/>
            <person name="Kuo A."/>
            <person name="Mondo S."/>
            <person name="Riley R."/>
            <person name="Otillar R."/>
            <person name="Haridas S."/>
            <person name="Lipzen A."/>
            <person name="Grimwood J."/>
            <person name="Schmutz J."/>
            <person name="Clum A."/>
            <person name="Reid I.D."/>
            <person name="Moisan M.C."/>
            <person name="Butler G."/>
            <person name="Nguyen T.T.M."/>
            <person name="Dewar K."/>
            <person name="Conant G."/>
            <person name="Drula E."/>
            <person name="Henrissat B."/>
            <person name="Hansel C."/>
            <person name="Singer S."/>
            <person name="Hutchinson M.I."/>
            <person name="de Vries R.P."/>
            <person name="Natvig D.O."/>
            <person name="Powell A.J."/>
            <person name="Tsang A."/>
            <person name="Grigoriev I.V."/>
        </authorList>
    </citation>
    <scope>NUCLEOTIDE SEQUENCE [LARGE SCALE GENOMIC DNA]</scope>
    <source>
        <strain evidence="21 22">ATCC 24622</strain>
    </source>
</reference>
<protein>
    <recommendedName>
        <fullName evidence="15">Peptide hydrolase</fullName>
        <ecNumber evidence="15">3.4.-.-</ecNumber>
    </recommendedName>
</protein>
<feature type="compositionally biased region" description="Acidic residues" evidence="16">
    <location>
        <begin position="628"/>
        <end position="638"/>
    </location>
</feature>
<evidence type="ECO:0000256" key="15">
    <source>
        <dbReference type="RuleBase" id="RU361240"/>
    </source>
</evidence>
<name>A0ABR3XPY4_9PEZI</name>
<evidence type="ECO:0000256" key="4">
    <source>
        <dbReference type="ARBA" id="ARBA00010918"/>
    </source>
</evidence>
<feature type="transmembrane region" description="Helical" evidence="17">
    <location>
        <begin position="464"/>
        <end position="485"/>
    </location>
</feature>
<organism evidence="21 22">
    <name type="scientific">Phialemonium thermophilum</name>
    <dbReference type="NCBI Taxonomy" id="223376"/>
    <lineage>
        <taxon>Eukaryota</taxon>
        <taxon>Fungi</taxon>
        <taxon>Dikarya</taxon>
        <taxon>Ascomycota</taxon>
        <taxon>Pezizomycotina</taxon>
        <taxon>Sordariomycetes</taxon>
        <taxon>Sordariomycetidae</taxon>
        <taxon>Cephalothecales</taxon>
        <taxon>Cephalothecaceae</taxon>
        <taxon>Phialemonium</taxon>
    </lineage>
</organism>
<feature type="transmembrane region" description="Helical" evidence="17">
    <location>
        <begin position="698"/>
        <end position="716"/>
    </location>
</feature>
<dbReference type="PANTHER" id="PTHR12147">
    <property type="entry name" value="METALLOPEPTIDASE M28 FAMILY MEMBER"/>
    <property type="match status" value="1"/>
</dbReference>
<comment type="function">
    <text evidence="2">May be involved in vacuolar sorting and osmoregulation.</text>
</comment>
<dbReference type="InterPro" id="IPR048024">
    <property type="entry name" value="Fxna-like_M28_dom"/>
</dbReference>
<dbReference type="EMBL" id="JAZHXJ010000058">
    <property type="protein sequence ID" value="KAL1878061.1"/>
    <property type="molecule type" value="Genomic_DNA"/>
</dbReference>
<evidence type="ECO:0000256" key="12">
    <source>
        <dbReference type="ARBA" id="ARBA00023049"/>
    </source>
</evidence>
<evidence type="ECO:0000313" key="22">
    <source>
        <dbReference type="Proteomes" id="UP001586593"/>
    </source>
</evidence>
<feature type="transmembrane region" description="Helical" evidence="17">
    <location>
        <begin position="497"/>
        <end position="518"/>
    </location>
</feature>
<dbReference type="Pfam" id="PF04389">
    <property type="entry name" value="Peptidase_M28"/>
    <property type="match status" value="1"/>
</dbReference>
<dbReference type="InterPro" id="IPR053975">
    <property type="entry name" value="PFF1_C"/>
</dbReference>
<feature type="transmembrane region" description="Helical" evidence="17">
    <location>
        <begin position="737"/>
        <end position="759"/>
    </location>
</feature>
<evidence type="ECO:0000256" key="14">
    <source>
        <dbReference type="ARBA" id="ARBA00023180"/>
    </source>
</evidence>
<keyword evidence="12" id="KW-0482">Metalloprotease</keyword>
<keyword evidence="6 15" id="KW-0645">Protease</keyword>
<keyword evidence="5" id="KW-0926">Vacuole</keyword>
<dbReference type="EC" id="3.4.-.-" evidence="15"/>